<feature type="transmembrane region" description="Helical" evidence="6">
    <location>
        <begin position="296"/>
        <end position="320"/>
    </location>
</feature>
<feature type="transmembrane region" description="Helical" evidence="6">
    <location>
        <begin position="179"/>
        <end position="202"/>
    </location>
</feature>
<feature type="transmembrane region" description="Helical" evidence="6">
    <location>
        <begin position="248"/>
        <end position="275"/>
    </location>
</feature>
<dbReference type="InterPro" id="IPR002797">
    <property type="entry name" value="Polysacc_synth"/>
</dbReference>
<evidence type="ECO:0000256" key="4">
    <source>
        <dbReference type="ARBA" id="ARBA00022989"/>
    </source>
</evidence>
<evidence type="ECO:0000256" key="3">
    <source>
        <dbReference type="ARBA" id="ARBA00022692"/>
    </source>
</evidence>
<comment type="subcellular location">
    <subcellularLocation>
        <location evidence="1">Cell membrane</location>
        <topology evidence="1">Multi-pass membrane protein</topology>
    </subcellularLocation>
</comment>
<keyword evidence="4 6" id="KW-1133">Transmembrane helix</keyword>
<organism evidence="7 8">
    <name type="scientific">Variibacter gotjawalensis</name>
    <dbReference type="NCBI Taxonomy" id="1333996"/>
    <lineage>
        <taxon>Bacteria</taxon>
        <taxon>Pseudomonadati</taxon>
        <taxon>Pseudomonadota</taxon>
        <taxon>Alphaproteobacteria</taxon>
        <taxon>Hyphomicrobiales</taxon>
        <taxon>Nitrobacteraceae</taxon>
        <taxon>Variibacter</taxon>
    </lineage>
</organism>
<dbReference type="EMBL" id="AP014946">
    <property type="protein sequence ID" value="BAT61487.1"/>
    <property type="molecule type" value="Genomic_DNA"/>
</dbReference>
<keyword evidence="8" id="KW-1185">Reference proteome</keyword>
<dbReference type="InterPro" id="IPR050833">
    <property type="entry name" value="Poly_Biosynth_Transport"/>
</dbReference>
<sequence length="518" mass="53166">MLARFLKGSVFGALAGAAIALGSFASGVVIARLLGVTQTGHVAYVVWLALLVAPIIDLGFAATVGRYIPALRGADDGEQVHAITGYLARRLVAACCLFVAAAIILLLILADINRLSVAAPLAIAGGAVVVAQTLGAFAYAYFRGIVFTERAAQFAIASFALQFLAVAGGSYAFGAVGAVGSYAVAMVLPAIFALFLTAKWGTVPPDMRKRMRRYALFAWGSNIAGALVWSRVEVFFLERYWGLDSVGLFAIALALSALAAQGPTLMANGVLAFMAEKHGRKDQAGVGAAYSAGTRAIALIAFPLCLSMVAAIPILLPAIYGKAFTGAVPAAMIIVAAAAITVPSIIATNLVQAAERNDFIFGSSLVGAAVSMLCGILLIPRYGLVGAALSRAAVQLALVAIGAVFIHRALGFAFPILALVRTFVAALLSSLVIAGCLLATGTILVLVAAIPLAIASYPLTLRLLGVVSSSDAALMANGIALLPSQLRPLCHRVVQFVVSSSNDDGSDFHGKASPPSPA</sequence>
<evidence type="ECO:0000313" key="8">
    <source>
        <dbReference type="Proteomes" id="UP000236884"/>
    </source>
</evidence>
<dbReference type="KEGG" id="vgo:GJW-30_1_04044"/>
<feature type="transmembrane region" description="Helical" evidence="6">
    <location>
        <begin position="431"/>
        <end position="457"/>
    </location>
</feature>
<name>A0A0S3PZY7_9BRAD</name>
<keyword evidence="2" id="KW-1003">Cell membrane</keyword>
<feature type="transmembrane region" description="Helical" evidence="6">
    <location>
        <begin position="41"/>
        <end position="62"/>
    </location>
</feature>
<dbReference type="Pfam" id="PF01943">
    <property type="entry name" value="Polysacc_synt"/>
    <property type="match status" value="1"/>
</dbReference>
<dbReference type="PANTHER" id="PTHR30250">
    <property type="entry name" value="PST FAMILY PREDICTED COLANIC ACID TRANSPORTER"/>
    <property type="match status" value="1"/>
</dbReference>
<feature type="transmembrane region" description="Helical" evidence="6">
    <location>
        <begin position="326"/>
        <end position="347"/>
    </location>
</feature>
<dbReference type="OrthoDB" id="4688147at2"/>
<feature type="transmembrane region" description="Helical" evidence="6">
    <location>
        <begin position="122"/>
        <end position="142"/>
    </location>
</feature>
<feature type="transmembrane region" description="Helical" evidence="6">
    <location>
        <begin position="214"/>
        <end position="236"/>
    </location>
</feature>
<protein>
    <submittedName>
        <fullName evidence="7">Polysaccharide biosynthesis protein</fullName>
    </submittedName>
</protein>
<keyword evidence="3 6" id="KW-0812">Transmembrane</keyword>
<evidence type="ECO:0000256" key="1">
    <source>
        <dbReference type="ARBA" id="ARBA00004651"/>
    </source>
</evidence>
<gene>
    <name evidence="7" type="ORF">GJW-30_1_04044</name>
</gene>
<dbReference type="Proteomes" id="UP000236884">
    <property type="component" value="Chromosome"/>
</dbReference>
<keyword evidence="5 6" id="KW-0472">Membrane</keyword>
<reference evidence="7 8" key="1">
    <citation type="submission" date="2015-08" db="EMBL/GenBank/DDBJ databases">
        <title>Investigation of the bacterial diversity of lava forest soil.</title>
        <authorList>
            <person name="Lee J.S."/>
        </authorList>
    </citation>
    <scope>NUCLEOTIDE SEQUENCE [LARGE SCALE GENOMIC DNA]</scope>
    <source>
        <strain evidence="7 8">GJW-30</strain>
    </source>
</reference>
<dbReference type="AlphaFoldDB" id="A0A0S3PZY7"/>
<dbReference type="GO" id="GO:0005886">
    <property type="term" value="C:plasma membrane"/>
    <property type="evidence" value="ECO:0007669"/>
    <property type="project" value="UniProtKB-SubCell"/>
</dbReference>
<dbReference type="RefSeq" id="WP_096358178.1">
    <property type="nucleotide sequence ID" value="NZ_AP014946.1"/>
</dbReference>
<feature type="transmembrane region" description="Helical" evidence="6">
    <location>
        <begin position="392"/>
        <end position="419"/>
    </location>
</feature>
<feature type="transmembrane region" description="Helical" evidence="6">
    <location>
        <begin position="154"/>
        <end position="173"/>
    </location>
</feature>
<evidence type="ECO:0000256" key="5">
    <source>
        <dbReference type="ARBA" id="ARBA00023136"/>
    </source>
</evidence>
<feature type="transmembrane region" description="Helical" evidence="6">
    <location>
        <begin position="359"/>
        <end position="380"/>
    </location>
</feature>
<dbReference type="PANTHER" id="PTHR30250:SF11">
    <property type="entry name" value="O-ANTIGEN TRANSPORTER-RELATED"/>
    <property type="match status" value="1"/>
</dbReference>
<feature type="transmembrane region" description="Helical" evidence="6">
    <location>
        <begin position="91"/>
        <end position="110"/>
    </location>
</feature>
<proteinExistence type="predicted"/>
<accession>A0A0S3PZY7</accession>
<evidence type="ECO:0000256" key="6">
    <source>
        <dbReference type="SAM" id="Phobius"/>
    </source>
</evidence>
<evidence type="ECO:0000313" key="7">
    <source>
        <dbReference type="EMBL" id="BAT61487.1"/>
    </source>
</evidence>
<evidence type="ECO:0000256" key="2">
    <source>
        <dbReference type="ARBA" id="ARBA00022475"/>
    </source>
</evidence>